<accession>A0ABT5LL12</accession>
<protein>
    <submittedName>
        <fullName evidence="1">Lar family restriction alleviation protein</fullName>
    </submittedName>
</protein>
<evidence type="ECO:0000313" key="1">
    <source>
        <dbReference type="EMBL" id="MDC9591695.1"/>
    </source>
</evidence>
<evidence type="ECO:0000313" key="2">
    <source>
        <dbReference type="Proteomes" id="UP001217178"/>
    </source>
</evidence>
<dbReference type="RefSeq" id="WP_273556901.1">
    <property type="nucleotide sequence ID" value="NZ_JAQRFI010000132.1"/>
</dbReference>
<keyword evidence="2" id="KW-1185">Reference proteome</keyword>
<proteinExistence type="predicted"/>
<sequence>MTEKIVTETGKLNPCPFCNSEYIDMNSYSDDMWFYVQCTDCGANGPEEDTAEQAKIAWNNALPPQSK</sequence>
<gene>
    <name evidence="1" type="ORF">PSI23_21035</name>
</gene>
<reference evidence="1 2" key="1">
    <citation type="submission" date="2023-02" db="EMBL/GenBank/DDBJ databases">
        <title>Entomopathogenic bacteria.</title>
        <authorList>
            <person name="Machado R.A."/>
        </authorList>
    </citation>
    <scope>NUCLEOTIDE SEQUENCE [LARGE SCALE GENOMIC DNA]</scope>
    <source>
        <strain evidence="1 2">XENO-10</strain>
    </source>
</reference>
<comment type="caution">
    <text evidence="1">The sequence shown here is derived from an EMBL/GenBank/DDBJ whole genome shotgun (WGS) entry which is preliminary data.</text>
</comment>
<dbReference type="EMBL" id="JAQRFI010000132">
    <property type="protein sequence ID" value="MDC9591695.1"/>
    <property type="molecule type" value="Genomic_DNA"/>
</dbReference>
<dbReference type="Proteomes" id="UP001217178">
    <property type="component" value="Unassembled WGS sequence"/>
</dbReference>
<organism evidence="1 2">
    <name type="scientific">Xenorhabdus yunnanensis</name>
    <dbReference type="NCBI Taxonomy" id="3025878"/>
    <lineage>
        <taxon>Bacteria</taxon>
        <taxon>Pseudomonadati</taxon>
        <taxon>Pseudomonadota</taxon>
        <taxon>Gammaproteobacteria</taxon>
        <taxon>Enterobacterales</taxon>
        <taxon>Morganellaceae</taxon>
        <taxon>Xenorhabdus</taxon>
    </lineage>
</organism>
<dbReference type="Pfam" id="PF14354">
    <property type="entry name" value="Lar_restr_allev"/>
    <property type="match status" value="1"/>
</dbReference>
<name>A0ABT5LL12_9GAMM</name>